<evidence type="ECO:0000313" key="2">
    <source>
        <dbReference type="EMBL" id="KAJ7318242.1"/>
    </source>
</evidence>
<dbReference type="EMBL" id="JARIHO010000059">
    <property type="protein sequence ID" value="KAJ7318242.1"/>
    <property type="molecule type" value="Genomic_DNA"/>
</dbReference>
<feature type="region of interest" description="Disordered" evidence="1">
    <location>
        <begin position="265"/>
        <end position="285"/>
    </location>
</feature>
<feature type="region of interest" description="Disordered" evidence="1">
    <location>
        <begin position="118"/>
        <end position="141"/>
    </location>
</feature>
<proteinExistence type="predicted"/>
<evidence type="ECO:0000256" key="1">
    <source>
        <dbReference type="SAM" id="MobiDB-lite"/>
    </source>
</evidence>
<sequence>MDPTRSLKVSVKPEPRSTKFPHLMTASVSTARPQVSFVNIASILYEEISGLLAQSLLDPESTDHIVKKIVELASTSDYHAMEKTVPLLLAEEPLGQTAREQLTKAILARVLKSQITHRSASTIRSSTSSASRSAPRSTPAISITRVKTVNPPALAQPDSSGLHIEESVTPFRNGQGSFSTFSTTGNRSLDNPPETTVQPASGDLFIHCNTISIPEKRQVWMYKTDEWEDITELWRNEQTIVHPTIAERVLTVNGNIPNWILRSSAEQKARKRGKSRSTTPGPSNS</sequence>
<accession>A0AAD7EEZ2</accession>
<organism evidence="2 3">
    <name type="scientific">Mycena albidolilacea</name>
    <dbReference type="NCBI Taxonomy" id="1033008"/>
    <lineage>
        <taxon>Eukaryota</taxon>
        <taxon>Fungi</taxon>
        <taxon>Dikarya</taxon>
        <taxon>Basidiomycota</taxon>
        <taxon>Agaricomycotina</taxon>
        <taxon>Agaricomycetes</taxon>
        <taxon>Agaricomycetidae</taxon>
        <taxon>Agaricales</taxon>
        <taxon>Marasmiineae</taxon>
        <taxon>Mycenaceae</taxon>
        <taxon>Mycena</taxon>
    </lineage>
</organism>
<name>A0AAD7EEZ2_9AGAR</name>
<protein>
    <submittedName>
        <fullName evidence="2">Uncharacterized protein</fullName>
    </submittedName>
</protein>
<comment type="caution">
    <text evidence="2">The sequence shown here is derived from an EMBL/GenBank/DDBJ whole genome shotgun (WGS) entry which is preliminary data.</text>
</comment>
<dbReference type="Proteomes" id="UP001218218">
    <property type="component" value="Unassembled WGS sequence"/>
</dbReference>
<evidence type="ECO:0000313" key="3">
    <source>
        <dbReference type="Proteomes" id="UP001218218"/>
    </source>
</evidence>
<feature type="compositionally biased region" description="Polar residues" evidence="1">
    <location>
        <begin position="276"/>
        <end position="285"/>
    </location>
</feature>
<gene>
    <name evidence="2" type="ORF">DFH08DRAFT_1037251</name>
</gene>
<keyword evidence="3" id="KW-1185">Reference proteome</keyword>
<reference evidence="2" key="1">
    <citation type="submission" date="2023-03" db="EMBL/GenBank/DDBJ databases">
        <title>Massive genome expansion in bonnet fungi (Mycena s.s.) driven by repeated elements and novel gene families across ecological guilds.</title>
        <authorList>
            <consortium name="Lawrence Berkeley National Laboratory"/>
            <person name="Harder C.B."/>
            <person name="Miyauchi S."/>
            <person name="Viragh M."/>
            <person name="Kuo A."/>
            <person name="Thoen E."/>
            <person name="Andreopoulos B."/>
            <person name="Lu D."/>
            <person name="Skrede I."/>
            <person name="Drula E."/>
            <person name="Henrissat B."/>
            <person name="Morin E."/>
            <person name="Kohler A."/>
            <person name="Barry K."/>
            <person name="LaButti K."/>
            <person name="Morin E."/>
            <person name="Salamov A."/>
            <person name="Lipzen A."/>
            <person name="Mereny Z."/>
            <person name="Hegedus B."/>
            <person name="Baldrian P."/>
            <person name="Stursova M."/>
            <person name="Weitz H."/>
            <person name="Taylor A."/>
            <person name="Grigoriev I.V."/>
            <person name="Nagy L.G."/>
            <person name="Martin F."/>
            <person name="Kauserud H."/>
        </authorList>
    </citation>
    <scope>NUCLEOTIDE SEQUENCE</scope>
    <source>
        <strain evidence="2">CBHHK002</strain>
    </source>
</reference>
<dbReference type="AlphaFoldDB" id="A0AAD7EEZ2"/>